<comment type="caution">
    <text evidence="1">The sequence shown here is derived from an EMBL/GenBank/DDBJ whole genome shotgun (WGS) entry which is preliminary data.</text>
</comment>
<dbReference type="EMBL" id="JASPKZ010007267">
    <property type="protein sequence ID" value="KAJ9585483.1"/>
    <property type="molecule type" value="Genomic_DNA"/>
</dbReference>
<dbReference type="AlphaFoldDB" id="A0AAD7ZRP9"/>
<protein>
    <submittedName>
        <fullName evidence="1">Uncharacterized protein</fullName>
    </submittedName>
</protein>
<gene>
    <name evidence="1" type="ORF">L9F63_002722</name>
</gene>
<dbReference type="Proteomes" id="UP001233999">
    <property type="component" value="Unassembled WGS sequence"/>
</dbReference>
<evidence type="ECO:0000313" key="2">
    <source>
        <dbReference type="Proteomes" id="UP001233999"/>
    </source>
</evidence>
<accession>A0AAD7ZRP9</accession>
<reference evidence="1" key="1">
    <citation type="journal article" date="2023" name="IScience">
        <title>Live-bearing cockroach genome reveals convergent evolutionary mechanisms linked to viviparity in insects and beyond.</title>
        <authorList>
            <person name="Fouks B."/>
            <person name="Harrison M.C."/>
            <person name="Mikhailova A.A."/>
            <person name="Marchal E."/>
            <person name="English S."/>
            <person name="Carruthers M."/>
            <person name="Jennings E.C."/>
            <person name="Chiamaka E.L."/>
            <person name="Frigard R.A."/>
            <person name="Pippel M."/>
            <person name="Attardo G.M."/>
            <person name="Benoit J.B."/>
            <person name="Bornberg-Bauer E."/>
            <person name="Tobe S.S."/>
        </authorList>
    </citation>
    <scope>NUCLEOTIDE SEQUENCE</scope>
    <source>
        <strain evidence="1">Stay&amp;Tobe</strain>
    </source>
</reference>
<proteinExistence type="predicted"/>
<reference evidence="1" key="2">
    <citation type="submission" date="2023-05" db="EMBL/GenBank/DDBJ databases">
        <authorList>
            <person name="Fouks B."/>
        </authorList>
    </citation>
    <scope>NUCLEOTIDE SEQUENCE</scope>
    <source>
        <strain evidence="1">Stay&amp;Tobe</strain>
        <tissue evidence="1">Testes</tissue>
    </source>
</reference>
<organism evidence="1 2">
    <name type="scientific">Diploptera punctata</name>
    <name type="common">Pacific beetle cockroach</name>
    <dbReference type="NCBI Taxonomy" id="6984"/>
    <lineage>
        <taxon>Eukaryota</taxon>
        <taxon>Metazoa</taxon>
        <taxon>Ecdysozoa</taxon>
        <taxon>Arthropoda</taxon>
        <taxon>Hexapoda</taxon>
        <taxon>Insecta</taxon>
        <taxon>Pterygota</taxon>
        <taxon>Neoptera</taxon>
        <taxon>Polyneoptera</taxon>
        <taxon>Dictyoptera</taxon>
        <taxon>Blattodea</taxon>
        <taxon>Blaberoidea</taxon>
        <taxon>Blaberidae</taxon>
        <taxon>Diplopterinae</taxon>
        <taxon>Diploptera</taxon>
    </lineage>
</organism>
<evidence type="ECO:0000313" key="1">
    <source>
        <dbReference type="EMBL" id="KAJ9585483.1"/>
    </source>
</evidence>
<name>A0AAD7ZRP9_DIPPU</name>
<sequence length="121" mass="14772">MSERERKISRNIYGAVQEQDIWRIITNQELKDLYRNFDLVRDIRRERLEVVEHVLRMEKERGVRTILEGKPEGRRNVGREILQWLDEEDLRQLKVKRWRQKASNREEWTVVMKEAEVLIGS</sequence>
<keyword evidence="2" id="KW-1185">Reference proteome</keyword>